<evidence type="ECO:0000313" key="3">
    <source>
        <dbReference type="Proteomes" id="UP000076078"/>
    </source>
</evidence>
<dbReference type="InterPro" id="IPR008699">
    <property type="entry name" value="NDUFB8"/>
</dbReference>
<accession>A0A152A6F8</accession>
<dbReference type="OrthoDB" id="2014058at2759"/>
<name>A0A152A6F8_TIELA</name>
<dbReference type="EMBL" id="LODT01000006">
    <property type="protein sequence ID" value="KYR01647.1"/>
    <property type="molecule type" value="Genomic_DNA"/>
</dbReference>
<keyword evidence="3" id="KW-1185">Reference proteome</keyword>
<comment type="caution">
    <text evidence="2">The sequence shown here is derived from an EMBL/GenBank/DDBJ whole genome shotgun (WGS) entry which is preliminary data.</text>
</comment>
<gene>
    <name evidence="2" type="ORF">DLAC_01650</name>
</gene>
<evidence type="ECO:0000256" key="1">
    <source>
        <dbReference type="SAM" id="Phobius"/>
    </source>
</evidence>
<keyword evidence="1" id="KW-0812">Transmembrane</keyword>
<dbReference type="InParanoid" id="A0A152A6F8"/>
<dbReference type="PANTHER" id="PTHR12840:SF1">
    <property type="entry name" value="NADH DEHYDROGENASE [UBIQUINONE] 1 BETA SUBCOMPLEX SUBUNIT 8, MITOCHONDRIAL"/>
    <property type="match status" value="1"/>
</dbReference>
<reference evidence="2 3" key="1">
    <citation type="submission" date="2015-12" db="EMBL/GenBank/DDBJ databases">
        <title>Dictyostelia acquired genes for synthesis and detection of signals that induce cell-type specialization by lateral gene transfer from prokaryotes.</title>
        <authorList>
            <person name="Gloeckner G."/>
            <person name="Schaap P."/>
        </authorList>
    </citation>
    <scope>NUCLEOTIDE SEQUENCE [LARGE SCALE GENOMIC DNA]</scope>
    <source>
        <strain evidence="2 3">TK</strain>
    </source>
</reference>
<keyword evidence="1" id="KW-1133">Transmembrane helix</keyword>
<proteinExistence type="predicted"/>
<organism evidence="2 3">
    <name type="scientific">Tieghemostelium lacteum</name>
    <name type="common">Slime mold</name>
    <name type="synonym">Dictyostelium lacteum</name>
    <dbReference type="NCBI Taxonomy" id="361077"/>
    <lineage>
        <taxon>Eukaryota</taxon>
        <taxon>Amoebozoa</taxon>
        <taxon>Evosea</taxon>
        <taxon>Eumycetozoa</taxon>
        <taxon>Dictyostelia</taxon>
        <taxon>Dictyosteliales</taxon>
        <taxon>Raperosteliaceae</taxon>
        <taxon>Tieghemostelium</taxon>
    </lineage>
</organism>
<evidence type="ECO:0000313" key="2">
    <source>
        <dbReference type="EMBL" id="KYR01647.1"/>
    </source>
</evidence>
<dbReference type="Pfam" id="PF05821">
    <property type="entry name" value="NDUF_B8"/>
    <property type="match status" value="1"/>
</dbReference>
<dbReference type="GO" id="GO:0005739">
    <property type="term" value="C:mitochondrion"/>
    <property type="evidence" value="ECO:0007669"/>
    <property type="project" value="InterPro"/>
</dbReference>
<dbReference type="OMA" id="KEWRVRM"/>
<dbReference type="Proteomes" id="UP000076078">
    <property type="component" value="Unassembled WGS sequence"/>
</dbReference>
<feature type="transmembrane region" description="Helical" evidence="1">
    <location>
        <begin position="69"/>
        <end position="88"/>
    </location>
</feature>
<dbReference type="AlphaFoldDB" id="A0A152A6F8"/>
<keyword evidence="1" id="KW-0472">Membrane</keyword>
<protein>
    <submittedName>
        <fullName evidence="2">Uncharacterized protein</fullName>
    </submittedName>
</protein>
<dbReference type="FunCoup" id="A0A152A6F8">
    <property type="interactions" value="374"/>
</dbReference>
<sequence>MNHLSKSLLRRTILSKQSIFTRAHRDPIYFKDGKYDGKFKTEIIESEPDMMAPDADEQLERDIPKYSTYFLKFFGTLFLFGFTVYIFSNPNNKQVVERDLPFNNLYLEYGGDPNKQPPPEQEWRVKHGDRIAIYNNSRK</sequence>
<dbReference type="PANTHER" id="PTHR12840">
    <property type="entry name" value="NADH-UBIQUINONE OXIDOREDUCTASE ASHI SUBUNIT"/>
    <property type="match status" value="1"/>
</dbReference>